<dbReference type="AlphaFoldDB" id="A0A174G434"/>
<dbReference type="Proteomes" id="UP000095395">
    <property type="component" value="Unassembled WGS sequence"/>
</dbReference>
<evidence type="ECO:0000313" key="2">
    <source>
        <dbReference type="EMBL" id="CUO55886.1"/>
    </source>
</evidence>
<keyword evidence="1" id="KW-1133">Transmembrane helix</keyword>
<evidence type="ECO:0000256" key="1">
    <source>
        <dbReference type="SAM" id="Phobius"/>
    </source>
</evidence>
<feature type="transmembrane region" description="Helical" evidence="1">
    <location>
        <begin position="39"/>
        <end position="63"/>
    </location>
</feature>
<evidence type="ECO:0000313" key="3">
    <source>
        <dbReference type="Proteomes" id="UP000095395"/>
    </source>
</evidence>
<proteinExistence type="predicted"/>
<keyword evidence="1" id="KW-0472">Membrane</keyword>
<feature type="transmembrane region" description="Helical" evidence="1">
    <location>
        <begin position="12"/>
        <end position="33"/>
    </location>
</feature>
<name>A0A174G434_9FIRM</name>
<sequence>MERVECTGKCYYVLALALFQFIECGMLLLIILKCKVEGFLAYVLLDLTLVMLFLPVIYFLLYWKNKKIVMSKNEITYYPILGKVRTYSWNDVRKVRYASGGRGSKGRIIIVTDKTISIEKDMKQFALIEKMIKEKGYLQVKIK</sequence>
<organism evidence="2 3">
    <name type="scientific">Roseburia inulinivorans</name>
    <dbReference type="NCBI Taxonomy" id="360807"/>
    <lineage>
        <taxon>Bacteria</taxon>
        <taxon>Bacillati</taxon>
        <taxon>Bacillota</taxon>
        <taxon>Clostridia</taxon>
        <taxon>Lachnospirales</taxon>
        <taxon>Lachnospiraceae</taxon>
        <taxon>Roseburia</taxon>
    </lineage>
</organism>
<dbReference type="RefSeq" id="WP_055303515.1">
    <property type="nucleotide sequence ID" value="NZ_CYYR01000050.1"/>
</dbReference>
<dbReference type="EMBL" id="CYYR01000050">
    <property type="protein sequence ID" value="CUO55886.1"/>
    <property type="molecule type" value="Genomic_DNA"/>
</dbReference>
<keyword evidence="1" id="KW-0812">Transmembrane</keyword>
<evidence type="ECO:0008006" key="4">
    <source>
        <dbReference type="Google" id="ProtNLM"/>
    </source>
</evidence>
<accession>A0A174G434</accession>
<reference evidence="2 3" key="1">
    <citation type="submission" date="2015-09" db="EMBL/GenBank/DDBJ databases">
        <authorList>
            <consortium name="Pathogen Informatics"/>
        </authorList>
    </citation>
    <scope>NUCLEOTIDE SEQUENCE [LARGE SCALE GENOMIC DNA]</scope>
    <source>
        <strain evidence="2 3">2789STDY5608835</strain>
    </source>
</reference>
<protein>
    <recommendedName>
        <fullName evidence="4">PH domain-containing protein</fullName>
    </recommendedName>
</protein>
<gene>
    <name evidence="2" type="ORF">ERS852392_03512</name>
</gene>